<feature type="region of interest" description="Disordered" evidence="1">
    <location>
        <begin position="35"/>
        <end position="109"/>
    </location>
</feature>
<dbReference type="Proteomes" id="UP000460558">
    <property type="component" value="Unassembled WGS sequence"/>
</dbReference>
<sequence>MTVGTGVVGVAVGAGVGRVVVGVPAGFVDDGEAVVGEEAPDRAPEAGSVPAAPFRSPEPPPARLDEVGPAVAAEAPAVPAVADPDRVGPGERAGPPDDGSAMTRASGRALVVASERAEVRVDPSSVPSAAT</sequence>
<gene>
    <name evidence="2" type="ORF">FFZ77_16905</name>
</gene>
<reference evidence="2 3" key="1">
    <citation type="submission" date="2019-06" db="EMBL/GenBank/DDBJ databases">
        <title>Comparative genomics and metabolomics analyses of clavulanic acid producing Streptomyces species provides insight into specialized metabolism and evolution of beta-lactam biosynthetic gene clusters.</title>
        <authorList>
            <person name="Moore M.A."/>
            <person name="Cruz-Morales P."/>
            <person name="Barona Gomez F."/>
            <person name="Kapil T."/>
        </authorList>
    </citation>
    <scope>NUCLEOTIDE SEQUENCE [LARGE SCALE GENOMIC DNA]</scope>
    <source>
        <strain evidence="2 3">T-272</strain>
    </source>
</reference>
<comment type="caution">
    <text evidence="2">The sequence shown here is derived from an EMBL/GenBank/DDBJ whole genome shotgun (WGS) entry which is preliminary data.</text>
</comment>
<evidence type="ECO:0000313" key="3">
    <source>
        <dbReference type="Proteomes" id="UP000460558"/>
    </source>
</evidence>
<protein>
    <submittedName>
        <fullName evidence="2">Uncharacterized protein</fullName>
    </submittedName>
</protein>
<organism evidence="2 3">
    <name type="scientific">Streptomyces katsurahamanus</name>
    <dbReference type="NCBI Taxonomy" id="2577098"/>
    <lineage>
        <taxon>Bacteria</taxon>
        <taxon>Bacillati</taxon>
        <taxon>Actinomycetota</taxon>
        <taxon>Actinomycetes</taxon>
        <taxon>Kitasatosporales</taxon>
        <taxon>Streptomycetaceae</taxon>
        <taxon>Streptomyces</taxon>
    </lineage>
</organism>
<dbReference type="EMBL" id="VDEQ01000182">
    <property type="protein sequence ID" value="MQS37244.1"/>
    <property type="molecule type" value="Genomic_DNA"/>
</dbReference>
<proteinExistence type="predicted"/>
<evidence type="ECO:0000313" key="2">
    <source>
        <dbReference type="EMBL" id="MQS37244.1"/>
    </source>
</evidence>
<name>A0ABW9NVR3_9ACTN</name>
<feature type="compositionally biased region" description="Low complexity" evidence="1">
    <location>
        <begin position="67"/>
        <end position="82"/>
    </location>
</feature>
<evidence type="ECO:0000256" key="1">
    <source>
        <dbReference type="SAM" id="MobiDB-lite"/>
    </source>
</evidence>
<keyword evidence="3" id="KW-1185">Reference proteome</keyword>
<accession>A0ABW9NVR3</accession>
<feature type="non-terminal residue" evidence="2">
    <location>
        <position position="131"/>
    </location>
</feature>